<protein>
    <submittedName>
        <fullName evidence="2">Cytochrome c554 and C-prime</fullName>
    </submittedName>
</protein>
<sequence>MRSQFLQLTFWIYFVFQSVSCKENSFLSEHWNHPLPIQTNPDVYLTESESNYNPDKCANCHMNQYKGWKTSFHAKSIGNGFLWQKAILSKDELNSCLHCHSPLPETKSEVSDTYQNKEILGSKNKHFPEGISNPSIQCASCHIRNQIWYGPPSTKQSNNQIESLGIRMPHNGYKVQMEFESSSFCKSCHESPKSGQKLNGKNLMEVYKEWEESSYSKNGIQCQNCHMPNREHTWKGIHDPEFVRGGLQPIWSLSRTLNGEIQINAELKSIAIGHKFPTYLITKVYLRFFVTNRIGQRKLIEESIVGRLVSTSLTEEYFDTRIAPGNSHVVSVRIADKEKEIKTIDWVIEVDPDEHYIRSFEESLREKSNSISETTKKLLQLSLSEKRESRYILFTSSLPVPVSLPK</sequence>
<evidence type="ECO:0000313" key="2">
    <source>
        <dbReference type="EMBL" id="TGK52537.1"/>
    </source>
</evidence>
<dbReference type="SUPFAM" id="SSF48695">
    <property type="entry name" value="Multiheme cytochromes"/>
    <property type="match status" value="1"/>
</dbReference>
<dbReference type="Pfam" id="PF13435">
    <property type="entry name" value="Cytochrome_C554"/>
    <property type="match status" value="1"/>
</dbReference>
<evidence type="ECO:0000259" key="1">
    <source>
        <dbReference type="Pfam" id="PF13435"/>
    </source>
</evidence>
<comment type="caution">
    <text evidence="2">The sequence shown here is derived from an EMBL/GenBank/DDBJ whole genome shotgun (WGS) entry which is preliminary data.</text>
</comment>
<evidence type="ECO:0000313" key="3">
    <source>
        <dbReference type="Proteomes" id="UP000297617"/>
    </source>
</evidence>
<proteinExistence type="predicted"/>
<gene>
    <name evidence="2" type="ORF">EHQ10_01970</name>
</gene>
<dbReference type="Proteomes" id="UP000297617">
    <property type="component" value="Unassembled WGS sequence"/>
</dbReference>
<dbReference type="Gene3D" id="1.10.1130.10">
    <property type="entry name" value="Flavocytochrome C3, Chain A"/>
    <property type="match status" value="1"/>
</dbReference>
<dbReference type="RefSeq" id="WP_135753077.1">
    <property type="nucleotide sequence ID" value="NZ_RQFD01000003.1"/>
</dbReference>
<dbReference type="InterPro" id="IPR036280">
    <property type="entry name" value="Multihaem_cyt_sf"/>
</dbReference>
<accession>A0ABY2LB54</accession>
<dbReference type="EMBL" id="RQFD01000003">
    <property type="protein sequence ID" value="TGK52537.1"/>
    <property type="molecule type" value="Genomic_DNA"/>
</dbReference>
<organism evidence="2 3">
    <name type="scientific">Leptospira bouyouniensis</name>
    <dbReference type="NCBI Taxonomy" id="2484911"/>
    <lineage>
        <taxon>Bacteria</taxon>
        <taxon>Pseudomonadati</taxon>
        <taxon>Spirochaetota</taxon>
        <taxon>Spirochaetia</taxon>
        <taxon>Leptospirales</taxon>
        <taxon>Leptospiraceae</taxon>
        <taxon>Leptospira</taxon>
    </lineage>
</organism>
<keyword evidence="3" id="KW-1185">Reference proteome</keyword>
<dbReference type="InterPro" id="IPR023155">
    <property type="entry name" value="Cyt_c-552/4"/>
</dbReference>
<feature type="domain" description="Cytochrome c-552/4" evidence="1">
    <location>
        <begin position="56"/>
        <end position="142"/>
    </location>
</feature>
<name>A0ABY2LB54_9LEPT</name>
<reference evidence="3" key="1">
    <citation type="journal article" date="2019" name="PLoS Negl. Trop. Dis.">
        <title>Revisiting the worldwide diversity of Leptospira species in the environment.</title>
        <authorList>
            <person name="Vincent A.T."/>
            <person name="Schiettekatte O."/>
            <person name="Bourhy P."/>
            <person name="Veyrier F.J."/>
            <person name="Picardeau M."/>
        </authorList>
    </citation>
    <scope>NUCLEOTIDE SEQUENCE [LARGE SCALE GENOMIC DNA]</scope>
    <source>
        <strain evidence="3">201800295</strain>
    </source>
</reference>